<keyword evidence="3" id="KW-1185">Reference proteome</keyword>
<feature type="transmembrane region" description="Helical" evidence="1">
    <location>
        <begin position="65"/>
        <end position="91"/>
    </location>
</feature>
<keyword evidence="1" id="KW-1133">Transmembrane helix</keyword>
<protein>
    <submittedName>
        <fullName evidence="2">Uncharacterized protein</fullName>
    </submittedName>
</protein>
<dbReference type="EMBL" id="JTFC01000010">
    <property type="protein sequence ID" value="RUS57850.1"/>
    <property type="molecule type" value="Genomic_DNA"/>
</dbReference>
<evidence type="ECO:0000256" key="1">
    <source>
        <dbReference type="SAM" id="Phobius"/>
    </source>
</evidence>
<comment type="caution">
    <text evidence="2">The sequence shown here is derived from an EMBL/GenBank/DDBJ whole genome shotgun (WGS) entry which is preliminary data.</text>
</comment>
<proteinExistence type="predicted"/>
<dbReference type="AlphaFoldDB" id="A0A433RX32"/>
<dbReference type="OrthoDB" id="2454941at2"/>
<feature type="transmembrane region" description="Helical" evidence="1">
    <location>
        <begin position="98"/>
        <end position="118"/>
    </location>
</feature>
<feature type="transmembrane region" description="Helical" evidence="1">
    <location>
        <begin position="130"/>
        <end position="149"/>
    </location>
</feature>
<organism evidence="2 3">
    <name type="scientific">Candidatus Kurthia intestinigallinarum</name>
    <dbReference type="NCBI Taxonomy" id="1562256"/>
    <lineage>
        <taxon>Bacteria</taxon>
        <taxon>Bacillati</taxon>
        <taxon>Bacillota</taxon>
        <taxon>Bacilli</taxon>
        <taxon>Bacillales</taxon>
        <taxon>Caryophanaceae</taxon>
        <taxon>Kurthia</taxon>
    </lineage>
</organism>
<keyword evidence="1" id="KW-0812">Transmembrane</keyword>
<dbReference type="Proteomes" id="UP000288623">
    <property type="component" value="Unassembled WGS sequence"/>
</dbReference>
<feature type="transmembrane region" description="Helical" evidence="1">
    <location>
        <begin position="12"/>
        <end position="45"/>
    </location>
</feature>
<sequence length="157" mass="18100">MKNKNFKIRLNGWSALVIILLGLVLFVGAIVFIPLFVMFGLYNILAKFDFAHIDLFESFWHDITYFGGFILLLVILVFALDFLTLFILAAFKIQITTLVDLLSIIVQMVISIGLFHRFVLPYFDRISIEWPGLIILFILLYGIIAIFSYEKKTPIES</sequence>
<dbReference type="RefSeq" id="WP_126989562.1">
    <property type="nucleotide sequence ID" value="NZ_JTFC01000010.1"/>
</dbReference>
<name>A0A433RX32_9BACL</name>
<evidence type="ECO:0000313" key="3">
    <source>
        <dbReference type="Proteomes" id="UP000288623"/>
    </source>
</evidence>
<keyword evidence="1" id="KW-0472">Membrane</keyword>
<evidence type="ECO:0000313" key="2">
    <source>
        <dbReference type="EMBL" id="RUS57850.1"/>
    </source>
</evidence>
<accession>A0A433RX32</accession>
<reference evidence="2 3" key="1">
    <citation type="submission" date="2014-11" db="EMBL/GenBank/DDBJ databases">
        <title>Genome sequence and analysis of novel Kurthia sp.</title>
        <authorList>
            <person name="Lawson J.N."/>
            <person name="Gonzalez J.E."/>
            <person name="Rinauldi L."/>
            <person name="Xuan Z."/>
            <person name="Firman A."/>
            <person name="Shaddox L."/>
            <person name="Trudeau A."/>
            <person name="Shah S."/>
            <person name="Reiman D."/>
        </authorList>
    </citation>
    <scope>NUCLEOTIDE SEQUENCE [LARGE SCALE GENOMIC DNA]</scope>
    <source>
        <strain evidence="2 3">3B1D</strain>
    </source>
</reference>
<gene>
    <name evidence="2" type="ORF">QI30_03440</name>
</gene>